<dbReference type="InterPro" id="IPR036691">
    <property type="entry name" value="Endo/exonu/phosph_ase_sf"/>
</dbReference>
<dbReference type="InterPro" id="IPR050410">
    <property type="entry name" value="CCR4/nocturin_mRNA_transcr"/>
</dbReference>
<dbReference type="PANTHER" id="PTHR12121">
    <property type="entry name" value="CARBON CATABOLITE REPRESSOR PROTEIN 4"/>
    <property type="match status" value="1"/>
</dbReference>
<keyword evidence="2" id="KW-0378">Hydrolase</keyword>
<dbReference type="RefSeq" id="WP_317901992.1">
    <property type="nucleotide sequence ID" value="NZ_JAIRBC010000011.1"/>
</dbReference>
<dbReference type="SUPFAM" id="SSF56219">
    <property type="entry name" value="DNase I-like"/>
    <property type="match status" value="1"/>
</dbReference>
<gene>
    <name evidence="2" type="ORF">K8352_08785</name>
</gene>
<dbReference type="Pfam" id="PF03372">
    <property type="entry name" value="Exo_endo_phos"/>
    <property type="match status" value="1"/>
</dbReference>
<evidence type="ECO:0000259" key="1">
    <source>
        <dbReference type="Pfam" id="PF03372"/>
    </source>
</evidence>
<dbReference type="Gene3D" id="3.60.10.10">
    <property type="entry name" value="Endonuclease/exonuclease/phosphatase"/>
    <property type="match status" value="1"/>
</dbReference>
<dbReference type="InterPro" id="IPR005135">
    <property type="entry name" value="Endo/exonuclease/phosphatase"/>
</dbReference>
<keyword evidence="3" id="KW-1185">Reference proteome</keyword>
<dbReference type="PANTHER" id="PTHR12121:SF36">
    <property type="entry name" value="ENDONUCLEASE_EXONUCLEASE_PHOSPHATASE DOMAIN-CONTAINING PROTEIN"/>
    <property type="match status" value="1"/>
</dbReference>
<accession>A0AAE3ETK8</accession>
<dbReference type="Proteomes" id="UP001200642">
    <property type="component" value="Unassembled WGS sequence"/>
</dbReference>
<dbReference type="GO" id="GO:0004519">
    <property type="term" value="F:endonuclease activity"/>
    <property type="evidence" value="ECO:0007669"/>
    <property type="project" value="UniProtKB-KW"/>
</dbReference>
<comment type="caution">
    <text evidence="2">The sequence shown here is derived from an EMBL/GenBank/DDBJ whole genome shotgun (WGS) entry which is preliminary data.</text>
</comment>
<protein>
    <submittedName>
        <fullName evidence="2">Endonuclease/exonuclease/phosphatase family protein</fullName>
    </submittedName>
</protein>
<proteinExistence type="predicted"/>
<keyword evidence="2" id="KW-0255">Endonuclease</keyword>
<dbReference type="EMBL" id="JAIRBC010000011">
    <property type="protein sequence ID" value="MCG2460842.1"/>
    <property type="molecule type" value="Genomic_DNA"/>
</dbReference>
<evidence type="ECO:0000313" key="2">
    <source>
        <dbReference type="EMBL" id="MCG2460842.1"/>
    </source>
</evidence>
<organism evidence="2 3">
    <name type="scientific">Cerina litoralis</name>
    <dbReference type="NCBI Taxonomy" id="2874477"/>
    <lineage>
        <taxon>Bacteria</taxon>
        <taxon>Pseudomonadati</taxon>
        <taxon>Bacteroidota</taxon>
        <taxon>Flavobacteriia</taxon>
        <taxon>Flavobacteriales</taxon>
        <taxon>Flavobacteriaceae</taxon>
        <taxon>Cerina</taxon>
    </lineage>
</organism>
<feature type="domain" description="Endonuclease/exonuclease/phosphatase" evidence="1">
    <location>
        <begin position="38"/>
        <end position="270"/>
    </location>
</feature>
<reference evidence="2" key="1">
    <citation type="submission" date="2023-02" db="EMBL/GenBank/DDBJ databases">
        <title>Genome of Flavobacteriaceae gen. nov. sp. strain F89.</title>
        <authorList>
            <person name="Wang Y."/>
        </authorList>
    </citation>
    <scope>NUCLEOTIDE SEQUENCE</scope>
    <source>
        <strain evidence="2">F89</strain>
    </source>
</reference>
<keyword evidence="2" id="KW-0540">Nuclease</keyword>
<dbReference type="CDD" id="cd09083">
    <property type="entry name" value="EEP-1"/>
    <property type="match status" value="1"/>
</dbReference>
<dbReference type="GO" id="GO:0000175">
    <property type="term" value="F:3'-5'-RNA exonuclease activity"/>
    <property type="evidence" value="ECO:0007669"/>
    <property type="project" value="TreeGrafter"/>
</dbReference>
<dbReference type="AlphaFoldDB" id="A0AAE3ETK8"/>
<name>A0AAE3ETK8_9FLAO</name>
<evidence type="ECO:0000313" key="3">
    <source>
        <dbReference type="Proteomes" id="UP001200642"/>
    </source>
</evidence>
<sequence length="314" mass="36353">MTLSERFEYQILGPKMYFFLFAVFFVAFSLSSQELRVATYNLRYDNPGDSLNNWQYRKNTVAKLIRFHDFDIFGTQEGLKHQLDYLEEQMPGYTYIGVGRDDGKEAGEYTAIFYKKAQFELLDKGNFWLSEDTTKPNKGWDAALPRICSWGKFKEKSSGLIFFFFNTHFDHIGTIARKESSKLILRKIEEIAGNNPTLLTGDFNVDQQSPSYDVLENSDYLSDAYDTAGLRYGADGTFNRFKVNSRTESRIDHIFTTKDFEVVKHAILTDTYQTDMKDLKRLENSGTYPQNISLFENQARLPSDHYPVIAVLKL</sequence>